<dbReference type="InterPro" id="IPR036318">
    <property type="entry name" value="FAD-bd_PCMH-like_sf"/>
</dbReference>
<evidence type="ECO:0000256" key="1">
    <source>
        <dbReference type="ARBA" id="ARBA00005466"/>
    </source>
</evidence>
<keyword evidence="3" id="KW-0274">FAD</keyword>
<dbReference type="PANTHER" id="PTHR42973">
    <property type="entry name" value="BINDING OXIDOREDUCTASE, PUTATIVE (AFU_ORTHOLOGUE AFUA_1G17690)-RELATED"/>
    <property type="match status" value="1"/>
</dbReference>
<keyword evidence="8" id="KW-1185">Reference proteome</keyword>
<dbReference type="InterPro" id="IPR016166">
    <property type="entry name" value="FAD-bd_PCMH"/>
</dbReference>
<evidence type="ECO:0000259" key="6">
    <source>
        <dbReference type="PROSITE" id="PS51387"/>
    </source>
</evidence>
<dbReference type="Gene3D" id="3.30.465.10">
    <property type="match status" value="1"/>
</dbReference>
<name>A0AA39LBW9_SARSR</name>
<dbReference type="InterPro" id="IPR016169">
    <property type="entry name" value="FAD-bd_PCMH_sub2"/>
</dbReference>
<reference evidence="7" key="1">
    <citation type="submission" date="2022-10" db="EMBL/GenBank/DDBJ databases">
        <title>Determination and structural analysis of whole genome sequence of Sarocladium strictum F4-1.</title>
        <authorList>
            <person name="Hu L."/>
            <person name="Jiang Y."/>
        </authorList>
    </citation>
    <scope>NUCLEOTIDE SEQUENCE</scope>
    <source>
        <strain evidence="7">F4-1</strain>
    </source>
</reference>
<organism evidence="7 8">
    <name type="scientific">Sarocladium strictum</name>
    <name type="common">Black bundle disease fungus</name>
    <name type="synonym">Acremonium strictum</name>
    <dbReference type="NCBI Taxonomy" id="5046"/>
    <lineage>
        <taxon>Eukaryota</taxon>
        <taxon>Fungi</taxon>
        <taxon>Dikarya</taxon>
        <taxon>Ascomycota</taxon>
        <taxon>Pezizomycotina</taxon>
        <taxon>Sordariomycetes</taxon>
        <taxon>Hypocreomycetidae</taxon>
        <taxon>Hypocreales</taxon>
        <taxon>Sarocladiaceae</taxon>
        <taxon>Sarocladium</taxon>
    </lineage>
</organism>
<dbReference type="Pfam" id="PF01565">
    <property type="entry name" value="FAD_binding_4"/>
    <property type="match status" value="1"/>
</dbReference>
<dbReference type="PROSITE" id="PS51387">
    <property type="entry name" value="FAD_PCMH"/>
    <property type="match status" value="1"/>
</dbReference>
<evidence type="ECO:0000256" key="5">
    <source>
        <dbReference type="SAM" id="SignalP"/>
    </source>
</evidence>
<gene>
    <name evidence="7" type="ORF">NLU13_1077</name>
</gene>
<comment type="similarity">
    <text evidence="1">Belongs to the oxygen-dependent FAD-linked oxidoreductase family.</text>
</comment>
<feature type="chain" id="PRO_5041267177" description="FAD-binding PCMH-type domain-containing protein" evidence="5">
    <location>
        <begin position="21"/>
        <end position="505"/>
    </location>
</feature>
<keyword evidence="4" id="KW-0560">Oxidoreductase</keyword>
<dbReference type="InterPro" id="IPR016167">
    <property type="entry name" value="FAD-bd_PCMH_sub1"/>
</dbReference>
<keyword evidence="2" id="KW-0285">Flavoprotein</keyword>
<feature type="domain" description="FAD-binding PCMH-type" evidence="6">
    <location>
        <begin position="62"/>
        <end position="234"/>
    </location>
</feature>
<dbReference type="PANTHER" id="PTHR42973:SF54">
    <property type="entry name" value="FAD-BINDING PCMH-TYPE DOMAIN-CONTAINING PROTEIN"/>
    <property type="match status" value="1"/>
</dbReference>
<feature type="signal peptide" evidence="5">
    <location>
        <begin position="1"/>
        <end position="20"/>
    </location>
</feature>
<dbReference type="AlphaFoldDB" id="A0AA39LBW9"/>
<protein>
    <recommendedName>
        <fullName evidence="6">FAD-binding PCMH-type domain-containing protein</fullName>
    </recommendedName>
</protein>
<dbReference type="InterPro" id="IPR050416">
    <property type="entry name" value="FAD-linked_Oxidoreductase"/>
</dbReference>
<dbReference type="InterPro" id="IPR006094">
    <property type="entry name" value="Oxid_FAD_bind_N"/>
</dbReference>
<dbReference type="Proteomes" id="UP001175261">
    <property type="component" value="Unassembled WGS sequence"/>
</dbReference>
<accession>A0AA39LBW9</accession>
<comment type="caution">
    <text evidence="7">The sequence shown here is derived from an EMBL/GenBank/DDBJ whole genome shotgun (WGS) entry which is preliminary data.</text>
</comment>
<dbReference type="Gene3D" id="3.40.462.20">
    <property type="match status" value="1"/>
</dbReference>
<dbReference type="GO" id="GO:0071949">
    <property type="term" value="F:FAD binding"/>
    <property type="evidence" value="ECO:0007669"/>
    <property type="project" value="InterPro"/>
</dbReference>
<dbReference type="GO" id="GO:0016491">
    <property type="term" value="F:oxidoreductase activity"/>
    <property type="evidence" value="ECO:0007669"/>
    <property type="project" value="UniProtKB-KW"/>
</dbReference>
<sequence>MVPFSLWAVLPTFAIQTVTASSSSSITKDACSLLSQLLPEEVAIPGSETYAHSNNYWSALQAELEAECFVLPRSTEDVSIVIKTLTCTNVPFTVKGGGHSAFAGASNTNGGVTVDLSRLNDITVSDDEKTVSIGPGNRWINVSEALDRQGLAVVGGRVASVGVSGLTLGGGISYFSGRYGWACDNVRNYEVVLASGKIVNASPKENEDLYWALRGGGGSNVGVVTRFDLAAFAQGDLWSNTVVFPGAMNQTIIPTFVDIAQNRLQEDADAHTYFIISYQPTFGGPITVASFYHASLPDEGKVPPVFESFQKFPNPLVNSTVVANVSTLSRAIDEPYGLRQTWSDTTVKVKSPELFQKIALLFDAHLEVLLEAAGNTTLLPFLVYQPISVNIIEAMQKNGGNALGLHPEDGPLMIIQLTTKWTDPQLDQLIEDESERFIAKVEKLAKEYDATKGYVYMNYAGQSQDVLRSYGDANFARLKKIANKWDPKGQLQRDWKGYFQLSETT</sequence>
<evidence type="ECO:0000256" key="2">
    <source>
        <dbReference type="ARBA" id="ARBA00022630"/>
    </source>
</evidence>
<evidence type="ECO:0000256" key="3">
    <source>
        <dbReference type="ARBA" id="ARBA00022827"/>
    </source>
</evidence>
<proteinExistence type="inferred from homology"/>
<dbReference type="SUPFAM" id="SSF56176">
    <property type="entry name" value="FAD-binding/transporter-associated domain-like"/>
    <property type="match status" value="1"/>
</dbReference>
<evidence type="ECO:0000313" key="7">
    <source>
        <dbReference type="EMBL" id="KAK0391577.1"/>
    </source>
</evidence>
<dbReference type="EMBL" id="JAPDFR010000001">
    <property type="protein sequence ID" value="KAK0391577.1"/>
    <property type="molecule type" value="Genomic_DNA"/>
</dbReference>
<keyword evidence="5" id="KW-0732">Signal</keyword>
<evidence type="ECO:0000256" key="4">
    <source>
        <dbReference type="ARBA" id="ARBA00023002"/>
    </source>
</evidence>
<dbReference type="Gene3D" id="3.30.43.10">
    <property type="entry name" value="Uridine Diphospho-n-acetylenolpyruvylglucosamine Reductase, domain 2"/>
    <property type="match status" value="1"/>
</dbReference>
<evidence type="ECO:0000313" key="8">
    <source>
        <dbReference type="Proteomes" id="UP001175261"/>
    </source>
</evidence>